<evidence type="ECO:0000259" key="14">
    <source>
        <dbReference type="PROSITE" id="PS50119"/>
    </source>
</evidence>
<dbReference type="Proteomes" id="UP000550660">
    <property type="component" value="Unassembled WGS sequence"/>
</dbReference>
<dbReference type="PRINTS" id="PR01406">
    <property type="entry name" value="BBOXZNFINGER"/>
</dbReference>
<dbReference type="InterPro" id="IPR050143">
    <property type="entry name" value="TRIM/RBCC"/>
</dbReference>
<dbReference type="OrthoDB" id="9049620at2759"/>
<dbReference type="Pfam" id="PF00643">
    <property type="entry name" value="zf-B_box"/>
    <property type="match status" value="1"/>
</dbReference>
<evidence type="ECO:0000256" key="13">
    <source>
        <dbReference type="SAM" id="Coils"/>
    </source>
</evidence>
<proteinExistence type="inferred from homology"/>
<keyword evidence="8 12" id="KW-0479">Metal-binding</keyword>
<comment type="caution">
    <text evidence="15">The sequence shown here is derived from an EMBL/GenBank/DDBJ whole genome shotgun (WGS) entry which is preliminary data.</text>
</comment>
<feature type="non-terminal residue" evidence="15">
    <location>
        <position position="1"/>
    </location>
</feature>
<feature type="coiled-coil region" evidence="13">
    <location>
        <begin position="61"/>
        <end position="95"/>
    </location>
</feature>
<keyword evidence="6" id="KW-0963">Cytoplasm</keyword>
<evidence type="ECO:0000256" key="11">
    <source>
        <dbReference type="ARBA" id="ARBA00023054"/>
    </source>
</evidence>
<protein>
    <recommendedName>
        <fullName evidence="5">RING-type E3 ubiquitin transferase</fullName>
        <ecNumber evidence="5">2.3.2.27</ecNumber>
    </recommendedName>
</protein>
<gene>
    <name evidence="15" type="primary">Trim27_0</name>
    <name evidence="15" type="ORF">TROMEL_R15211</name>
</gene>
<evidence type="ECO:0000256" key="10">
    <source>
        <dbReference type="ARBA" id="ARBA00022833"/>
    </source>
</evidence>
<keyword evidence="9" id="KW-0833">Ubl conjugation pathway</keyword>
<evidence type="ECO:0000256" key="4">
    <source>
        <dbReference type="ARBA" id="ARBA00008518"/>
    </source>
</evidence>
<dbReference type="InterPro" id="IPR000315">
    <property type="entry name" value="Znf_B-box"/>
</dbReference>
<dbReference type="GO" id="GO:0061630">
    <property type="term" value="F:ubiquitin protein ligase activity"/>
    <property type="evidence" value="ECO:0007669"/>
    <property type="project" value="UniProtKB-EC"/>
</dbReference>
<dbReference type="InterPro" id="IPR020457">
    <property type="entry name" value="Znf_B-box_chordata"/>
</dbReference>
<keyword evidence="7" id="KW-0808">Transferase</keyword>
<dbReference type="SUPFAM" id="SSF57845">
    <property type="entry name" value="B-box zinc-binding domain"/>
    <property type="match status" value="1"/>
</dbReference>
<dbReference type="Gene3D" id="3.30.160.60">
    <property type="entry name" value="Classic Zinc Finger"/>
    <property type="match status" value="1"/>
</dbReference>
<organism evidence="15 16">
    <name type="scientific">Trogon melanurus</name>
    <name type="common">Black-tailed trogon</name>
    <dbReference type="NCBI Taxonomy" id="56311"/>
    <lineage>
        <taxon>Eukaryota</taxon>
        <taxon>Metazoa</taxon>
        <taxon>Chordata</taxon>
        <taxon>Craniata</taxon>
        <taxon>Vertebrata</taxon>
        <taxon>Euteleostomi</taxon>
        <taxon>Archelosauria</taxon>
        <taxon>Archosauria</taxon>
        <taxon>Dinosauria</taxon>
        <taxon>Saurischia</taxon>
        <taxon>Theropoda</taxon>
        <taxon>Coelurosauria</taxon>
        <taxon>Aves</taxon>
        <taxon>Neognathae</taxon>
        <taxon>Neoaves</taxon>
        <taxon>Telluraves</taxon>
        <taxon>Coraciimorphae</taxon>
        <taxon>Trogoniformes</taxon>
        <taxon>Trogonidae</taxon>
        <taxon>Trogon</taxon>
    </lineage>
</organism>
<dbReference type="GO" id="GO:0008270">
    <property type="term" value="F:zinc ion binding"/>
    <property type="evidence" value="ECO:0007669"/>
    <property type="project" value="UniProtKB-KW"/>
</dbReference>
<comment type="subcellular location">
    <subcellularLocation>
        <location evidence="2">Cytoplasm</location>
    </subcellularLocation>
</comment>
<keyword evidence="10" id="KW-0862">Zinc</keyword>
<dbReference type="AlphaFoldDB" id="A0A7L0EUI5"/>
<feature type="domain" description="B box-type" evidence="14">
    <location>
        <begin position="19"/>
        <end position="60"/>
    </location>
</feature>
<keyword evidence="8 12" id="KW-0863">Zinc-finger</keyword>
<evidence type="ECO:0000256" key="5">
    <source>
        <dbReference type="ARBA" id="ARBA00012483"/>
    </source>
</evidence>
<dbReference type="GO" id="GO:0005737">
    <property type="term" value="C:cytoplasm"/>
    <property type="evidence" value="ECO:0007669"/>
    <property type="project" value="UniProtKB-SubCell"/>
</dbReference>
<evidence type="ECO:0000256" key="3">
    <source>
        <dbReference type="ARBA" id="ARBA00004906"/>
    </source>
</evidence>
<comment type="similarity">
    <text evidence="4">Belongs to the TRIM/RBCC family.</text>
</comment>
<evidence type="ECO:0000256" key="6">
    <source>
        <dbReference type="ARBA" id="ARBA00022490"/>
    </source>
</evidence>
<feature type="non-terminal residue" evidence="15">
    <location>
        <position position="97"/>
    </location>
</feature>
<evidence type="ECO:0000256" key="1">
    <source>
        <dbReference type="ARBA" id="ARBA00000900"/>
    </source>
</evidence>
<dbReference type="PANTHER" id="PTHR24103">
    <property type="entry name" value="E3 UBIQUITIN-PROTEIN LIGASE TRIM"/>
    <property type="match status" value="1"/>
</dbReference>
<reference evidence="15 16" key="1">
    <citation type="submission" date="2019-09" db="EMBL/GenBank/DDBJ databases">
        <title>Bird 10,000 Genomes (B10K) Project - Family phase.</title>
        <authorList>
            <person name="Zhang G."/>
        </authorList>
    </citation>
    <scope>NUCLEOTIDE SEQUENCE [LARGE SCALE GENOMIC DNA]</scope>
    <source>
        <strain evidence="15">B10K-DU-007-40</strain>
        <tissue evidence="15">Mixed tissue sample</tissue>
    </source>
</reference>
<comment type="catalytic activity">
    <reaction evidence="1">
        <text>S-ubiquitinyl-[E2 ubiquitin-conjugating enzyme]-L-cysteine + [acceptor protein]-L-lysine = [E2 ubiquitin-conjugating enzyme]-L-cysteine + N(6)-ubiquitinyl-[acceptor protein]-L-lysine.</text>
        <dbReference type="EC" id="2.3.2.27"/>
    </reaction>
</comment>
<evidence type="ECO:0000256" key="2">
    <source>
        <dbReference type="ARBA" id="ARBA00004496"/>
    </source>
</evidence>
<evidence type="ECO:0000256" key="12">
    <source>
        <dbReference type="PROSITE-ProRule" id="PRU00024"/>
    </source>
</evidence>
<dbReference type="SMART" id="SM00336">
    <property type="entry name" value="BBOX"/>
    <property type="match status" value="1"/>
</dbReference>
<evidence type="ECO:0000256" key="7">
    <source>
        <dbReference type="ARBA" id="ARBA00022679"/>
    </source>
</evidence>
<evidence type="ECO:0000256" key="8">
    <source>
        <dbReference type="ARBA" id="ARBA00022771"/>
    </source>
</evidence>
<evidence type="ECO:0000313" key="15">
    <source>
        <dbReference type="EMBL" id="NXJ86916.1"/>
    </source>
</evidence>
<keyword evidence="11 13" id="KW-0175">Coiled coil</keyword>
<evidence type="ECO:0000313" key="16">
    <source>
        <dbReference type="Proteomes" id="UP000550660"/>
    </source>
</evidence>
<dbReference type="PROSITE" id="PS50119">
    <property type="entry name" value="ZF_BBOX"/>
    <property type="match status" value="1"/>
</dbReference>
<dbReference type="EC" id="2.3.2.27" evidence="5"/>
<dbReference type="CDD" id="cd19760">
    <property type="entry name" value="Bbox2_TRIM4-like"/>
    <property type="match status" value="1"/>
</dbReference>
<keyword evidence="16" id="KW-1185">Reference proteome</keyword>
<accession>A0A7L0EUI5</accession>
<sequence length="97" mass="11123">ANVIEVAKRWSLKAAKGSGGEKRCEEHHEVLKLFCEDDQVLICLVCREDQAHRLHAVVPVEEAAEEDKEKLQVHLKILKDRKEKLLDLKTAKEKKSL</sequence>
<comment type="pathway">
    <text evidence="3">Protein modification; protein ubiquitination.</text>
</comment>
<name>A0A7L0EUI5_TROML</name>
<dbReference type="EMBL" id="VXAG01003715">
    <property type="protein sequence ID" value="NXJ86916.1"/>
    <property type="molecule type" value="Genomic_DNA"/>
</dbReference>
<evidence type="ECO:0000256" key="9">
    <source>
        <dbReference type="ARBA" id="ARBA00022786"/>
    </source>
</evidence>